<evidence type="ECO:0000256" key="2">
    <source>
        <dbReference type="ARBA" id="ARBA00022692"/>
    </source>
</evidence>
<evidence type="ECO:0000256" key="5">
    <source>
        <dbReference type="SAM" id="MobiDB-lite"/>
    </source>
</evidence>
<proteinExistence type="predicted"/>
<name>A0A2U1Q9J3_ARTAN</name>
<dbReference type="GO" id="GO:0005385">
    <property type="term" value="F:zinc ion transmembrane transporter activity"/>
    <property type="evidence" value="ECO:0007669"/>
    <property type="project" value="TreeGrafter"/>
</dbReference>
<dbReference type="STRING" id="35608.A0A2U1Q9J3"/>
<gene>
    <name evidence="7" type="ORF">CTI12_AA057340</name>
</gene>
<feature type="region of interest" description="Disordered" evidence="5">
    <location>
        <begin position="84"/>
        <end position="103"/>
    </location>
</feature>
<keyword evidence="3 6" id="KW-1133">Transmembrane helix</keyword>
<evidence type="ECO:0000313" key="8">
    <source>
        <dbReference type="Proteomes" id="UP000245207"/>
    </source>
</evidence>
<comment type="caution">
    <text evidence="7">The sequence shown here is derived from an EMBL/GenBank/DDBJ whole genome shotgun (WGS) entry which is preliminary data.</text>
</comment>
<keyword evidence="8" id="KW-1185">Reference proteome</keyword>
<dbReference type="Pfam" id="PF02535">
    <property type="entry name" value="Zip"/>
    <property type="match status" value="1"/>
</dbReference>
<dbReference type="AlphaFoldDB" id="A0A2U1Q9J3"/>
<dbReference type="InterPro" id="IPR003689">
    <property type="entry name" value="ZIP"/>
</dbReference>
<accession>A0A2U1Q9J3</accession>
<organism evidence="7 8">
    <name type="scientific">Artemisia annua</name>
    <name type="common">Sweet wormwood</name>
    <dbReference type="NCBI Taxonomy" id="35608"/>
    <lineage>
        <taxon>Eukaryota</taxon>
        <taxon>Viridiplantae</taxon>
        <taxon>Streptophyta</taxon>
        <taxon>Embryophyta</taxon>
        <taxon>Tracheophyta</taxon>
        <taxon>Spermatophyta</taxon>
        <taxon>Magnoliopsida</taxon>
        <taxon>eudicotyledons</taxon>
        <taxon>Gunneridae</taxon>
        <taxon>Pentapetalae</taxon>
        <taxon>asterids</taxon>
        <taxon>campanulids</taxon>
        <taxon>Asterales</taxon>
        <taxon>Asteraceae</taxon>
        <taxon>Asteroideae</taxon>
        <taxon>Anthemideae</taxon>
        <taxon>Artemisiinae</taxon>
        <taxon>Artemisia</taxon>
    </lineage>
</organism>
<dbReference type="Proteomes" id="UP000245207">
    <property type="component" value="Unassembled WGS sequence"/>
</dbReference>
<evidence type="ECO:0000256" key="4">
    <source>
        <dbReference type="ARBA" id="ARBA00023136"/>
    </source>
</evidence>
<evidence type="ECO:0000256" key="6">
    <source>
        <dbReference type="SAM" id="Phobius"/>
    </source>
</evidence>
<dbReference type="GO" id="GO:0005886">
    <property type="term" value="C:plasma membrane"/>
    <property type="evidence" value="ECO:0007669"/>
    <property type="project" value="TreeGrafter"/>
</dbReference>
<keyword evidence="2 6" id="KW-0812">Transmembrane</keyword>
<feature type="region of interest" description="Disordered" evidence="5">
    <location>
        <begin position="227"/>
        <end position="264"/>
    </location>
</feature>
<evidence type="ECO:0000313" key="7">
    <source>
        <dbReference type="EMBL" id="PWA94681.1"/>
    </source>
</evidence>
<feature type="transmembrane region" description="Helical" evidence="6">
    <location>
        <begin position="45"/>
        <end position="65"/>
    </location>
</feature>
<dbReference type="OrthoDB" id="448280at2759"/>
<evidence type="ECO:0000256" key="3">
    <source>
        <dbReference type="ARBA" id="ARBA00022989"/>
    </source>
</evidence>
<dbReference type="PANTHER" id="PTHR11040:SF48">
    <property type="entry name" value="ZINC TRANSPORTER 10-RELATED"/>
    <property type="match status" value="1"/>
</dbReference>
<sequence length="264" mass="28436">MVKETVMVFFFLITTPFGIALGITLSKTYKENSPSSLITVRLLNASSAGLLIYMALADLLAAAFLDTQRSRFYDLLNKIPPKGVSDASPSLSHPPGFTPATSEAHANEGEVQGAAPGFGHDAVTSPKVDAKVMDHSQEVNDSFNGEASSSILRVNHNGGSILGVLEDMEYLICSFNLIGIDKLDVATPETFTHSRVCIVTKTLGSQIKHLPDTQILPFETSSNGLQTGPISISYQNSKRQSGRHSTRRENGSGIAKNRPETERT</sequence>
<protein>
    <submittedName>
        <fullName evidence="7">Putative zinc transporter 10</fullName>
    </submittedName>
</protein>
<reference evidence="7 8" key="1">
    <citation type="journal article" date="2018" name="Mol. Plant">
        <title>The genome of Artemisia annua provides insight into the evolution of Asteraceae family and artemisinin biosynthesis.</title>
        <authorList>
            <person name="Shen Q."/>
            <person name="Zhang L."/>
            <person name="Liao Z."/>
            <person name="Wang S."/>
            <person name="Yan T."/>
            <person name="Shi P."/>
            <person name="Liu M."/>
            <person name="Fu X."/>
            <person name="Pan Q."/>
            <person name="Wang Y."/>
            <person name="Lv Z."/>
            <person name="Lu X."/>
            <person name="Zhang F."/>
            <person name="Jiang W."/>
            <person name="Ma Y."/>
            <person name="Chen M."/>
            <person name="Hao X."/>
            <person name="Li L."/>
            <person name="Tang Y."/>
            <person name="Lv G."/>
            <person name="Zhou Y."/>
            <person name="Sun X."/>
            <person name="Brodelius P.E."/>
            <person name="Rose J.K.C."/>
            <person name="Tang K."/>
        </authorList>
    </citation>
    <scope>NUCLEOTIDE SEQUENCE [LARGE SCALE GENOMIC DNA]</scope>
    <source>
        <strain evidence="8">cv. Huhao1</strain>
        <tissue evidence="7">Leaf</tissue>
    </source>
</reference>
<evidence type="ECO:0000256" key="1">
    <source>
        <dbReference type="ARBA" id="ARBA00004141"/>
    </source>
</evidence>
<dbReference type="EMBL" id="PKPP01000293">
    <property type="protein sequence ID" value="PWA94681.1"/>
    <property type="molecule type" value="Genomic_DNA"/>
</dbReference>
<feature type="transmembrane region" description="Helical" evidence="6">
    <location>
        <begin position="7"/>
        <end position="25"/>
    </location>
</feature>
<comment type="subcellular location">
    <subcellularLocation>
        <location evidence="1">Membrane</location>
        <topology evidence="1">Multi-pass membrane protein</topology>
    </subcellularLocation>
</comment>
<dbReference type="PANTHER" id="PTHR11040">
    <property type="entry name" value="ZINC/IRON TRANSPORTER"/>
    <property type="match status" value="1"/>
</dbReference>
<feature type="compositionally biased region" description="Polar residues" evidence="5">
    <location>
        <begin position="227"/>
        <end position="239"/>
    </location>
</feature>
<keyword evidence="4 6" id="KW-0472">Membrane</keyword>